<evidence type="ECO:0000313" key="2">
    <source>
        <dbReference type="Proteomes" id="UP001256588"/>
    </source>
</evidence>
<keyword evidence="2" id="KW-1185">Reference proteome</keyword>
<comment type="caution">
    <text evidence="1">The sequence shown here is derived from an EMBL/GenBank/DDBJ whole genome shotgun (WGS) entry which is preliminary data.</text>
</comment>
<accession>A0ABU1XVT0</accession>
<protein>
    <recommendedName>
        <fullName evidence="3">DUF2793 domain-containing protein</fullName>
    </recommendedName>
</protein>
<dbReference type="RefSeq" id="WP_310234024.1">
    <property type="nucleotide sequence ID" value="NZ_JAVDWO010000005.1"/>
</dbReference>
<dbReference type="EMBL" id="JAVDWO010000005">
    <property type="protein sequence ID" value="MDR7192718.1"/>
    <property type="molecule type" value="Genomic_DNA"/>
</dbReference>
<evidence type="ECO:0000313" key="1">
    <source>
        <dbReference type="EMBL" id="MDR7192718.1"/>
    </source>
</evidence>
<evidence type="ECO:0008006" key="3">
    <source>
        <dbReference type="Google" id="ProtNLM"/>
    </source>
</evidence>
<sequence length="125" mass="13500">MSISLRATRCRMMIAMPSRHATKAALRRSREPLVIPPEGLAEMPSLGHSIFNDRGWRNPVVGDDYVRTEWQAFSSAPGCSGTLARVVLAAEGAFKVSSGESFAMVADPQVALELAAGWAMARLEP</sequence>
<gene>
    <name evidence="1" type="ORF">J2W68_001434</name>
</gene>
<reference evidence="1 2" key="1">
    <citation type="submission" date="2023-07" db="EMBL/GenBank/DDBJ databases">
        <title>Sorghum-associated microbial communities from plants grown in Nebraska, USA.</title>
        <authorList>
            <person name="Schachtman D."/>
        </authorList>
    </citation>
    <scope>NUCLEOTIDE SEQUENCE [LARGE SCALE GENOMIC DNA]</scope>
    <source>
        <strain evidence="1 2">4099</strain>
    </source>
</reference>
<proteinExistence type="predicted"/>
<dbReference type="Proteomes" id="UP001256588">
    <property type="component" value="Unassembled WGS sequence"/>
</dbReference>
<organism evidence="1 2">
    <name type="scientific">Luteimonas terrae</name>
    <dbReference type="NCBI Taxonomy" id="1530191"/>
    <lineage>
        <taxon>Bacteria</taxon>
        <taxon>Pseudomonadati</taxon>
        <taxon>Pseudomonadota</taxon>
        <taxon>Gammaproteobacteria</taxon>
        <taxon>Lysobacterales</taxon>
        <taxon>Lysobacteraceae</taxon>
        <taxon>Luteimonas</taxon>
    </lineage>
</organism>
<name>A0ABU1XVT0_9GAMM</name>